<gene>
    <name evidence="2" type="ORF">SAMN05444580_10961</name>
</gene>
<dbReference type="STRING" id="168276.SAMN05444580_10961"/>
<dbReference type="Proteomes" id="UP000199417">
    <property type="component" value="Unassembled WGS sequence"/>
</dbReference>
<evidence type="ECO:0000256" key="1">
    <source>
        <dbReference type="SAM" id="MobiDB-lite"/>
    </source>
</evidence>
<evidence type="ECO:0000313" key="3">
    <source>
        <dbReference type="Proteomes" id="UP000199417"/>
    </source>
</evidence>
<dbReference type="SUPFAM" id="SSF53254">
    <property type="entry name" value="Phosphoglycerate mutase-like"/>
    <property type="match status" value="1"/>
</dbReference>
<keyword evidence="3" id="KW-1185">Reference proteome</keyword>
<dbReference type="EMBL" id="FNAB01000009">
    <property type="protein sequence ID" value="SDE03820.1"/>
    <property type="molecule type" value="Genomic_DNA"/>
</dbReference>
<proteinExistence type="predicted"/>
<protein>
    <recommendedName>
        <fullName evidence="4">Broad specificity phosphatase PhoE</fullName>
    </recommendedName>
</protein>
<feature type="region of interest" description="Disordered" evidence="1">
    <location>
        <begin position="1"/>
        <end position="36"/>
    </location>
</feature>
<dbReference type="RefSeq" id="WP_072842758.1">
    <property type="nucleotide sequence ID" value="NZ_FNAB01000009.1"/>
</dbReference>
<dbReference type="Gene3D" id="3.40.50.1240">
    <property type="entry name" value="Phosphoglycerate mutase-like"/>
    <property type="match status" value="1"/>
</dbReference>
<sequence>MAKDRTVPTTIMLVRHAERPDEDAGSEPGIDADGTRCDESLTATGWRRAAALADLFAAGAGEPVSPLVRPRALFASTPSKKKGSKRSLQTISPLAQRLDLDVDTRFGRDDVTDLAEEVTRTGGPVLISWQREYIPDIVDALGGTDHPVPDPWPEDRYDVVWVLTPASDGGWIFTQTPQRVLPGDADTGI</sequence>
<accession>A0A1G6ZMR0</accession>
<dbReference type="InterPro" id="IPR029033">
    <property type="entry name" value="His_PPase_superfam"/>
</dbReference>
<evidence type="ECO:0000313" key="2">
    <source>
        <dbReference type="EMBL" id="SDE03820.1"/>
    </source>
</evidence>
<reference evidence="2 3" key="1">
    <citation type="submission" date="2016-10" db="EMBL/GenBank/DDBJ databases">
        <authorList>
            <person name="de Groot N.N."/>
        </authorList>
    </citation>
    <scope>NUCLEOTIDE SEQUENCE [LARGE SCALE GENOMIC DNA]</scope>
    <source>
        <strain evidence="2 3">JCM 11308</strain>
    </source>
</reference>
<evidence type="ECO:0008006" key="4">
    <source>
        <dbReference type="Google" id="ProtNLM"/>
    </source>
</evidence>
<dbReference type="AlphaFoldDB" id="A0A1G6ZMR0"/>
<organism evidence="2 3">
    <name type="scientific">Rhodococcus tukisamuensis</name>
    <dbReference type="NCBI Taxonomy" id="168276"/>
    <lineage>
        <taxon>Bacteria</taxon>
        <taxon>Bacillati</taxon>
        <taxon>Actinomycetota</taxon>
        <taxon>Actinomycetes</taxon>
        <taxon>Mycobacteriales</taxon>
        <taxon>Nocardiaceae</taxon>
        <taxon>Rhodococcus</taxon>
    </lineage>
</organism>
<name>A0A1G6ZMR0_9NOCA</name>